<dbReference type="KEGG" id="aer:AERYTH_04270"/>
<accession>A0A0U4BF36</accession>
<dbReference type="STRING" id="2041.AERYTH_04270"/>
<dbReference type="InterPro" id="IPR023210">
    <property type="entry name" value="NADP_OxRdtase_dom"/>
</dbReference>
<organism evidence="2 3">
    <name type="scientific">Aeromicrobium erythreum</name>
    <dbReference type="NCBI Taxonomy" id="2041"/>
    <lineage>
        <taxon>Bacteria</taxon>
        <taxon>Bacillati</taxon>
        <taxon>Actinomycetota</taxon>
        <taxon>Actinomycetes</taxon>
        <taxon>Propionibacteriales</taxon>
        <taxon>Nocardioidaceae</taxon>
        <taxon>Aeromicrobium</taxon>
    </lineage>
</organism>
<dbReference type="GO" id="GO:0005829">
    <property type="term" value="C:cytosol"/>
    <property type="evidence" value="ECO:0007669"/>
    <property type="project" value="TreeGrafter"/>
</dbReference>
<dbReference type="PATRIC" id="fig|2041.4.peg.894"/>
<dbReference type="InterPro" id="IPR050523">
    <property type="entry name" value="AKR_Detox_Biosynth"/>
</dbReference>
<dbReference type="AlphaFoldDB" id="A0A0U4BF36"/>
<dbReference type="SUPFAM" id="SSF51430">
    <property type="entry name" value="NAD(P)-linked oxidoreductase"/>
    <property type="match status" value="1"/>
</dbReference>
<dbReference type="Gene3D" id="3.20.20.100">
    <property type="entry name" value="NADP-dependent oxidoreductase domain"/>
    <property type="match status" value="1"/>
</dbReference>
<keyword evidence="3" id="KW-1185">Reference proteome</keyword>
<dbReference type="EMBL" id="CP011502">
    <property type="protein sequence ID" value="ALX03969.1"/>
    <property type="molecule type" value="Genomic_DNA"/>
</dbReference>
<dbReference type="RefSeq" id="WP_067855100.1">
    <property type="nucleotide sequence ID" value="NZ_CP011502.1"/>
</dbReference>
<evidence type="ECO:0000313" key="3">
    <source>
        <dbReference type="Proteomes" id="UP000067689"/>
    </source>
</evidence>
<protein>
    <submittedName>
        <fullName evidence="2">Oxidoreductase</fullName>
    </submittedName>
</protein>
<dbReference type="Proteomes" id="UP000067689">
    <property type="component" value="Chromosome"/>
</dbReference>
<dbReference type="InterPro" id="IPR036812">
    <property type="entry name" value="NAD(P)_OxRdtase_dom_sf"/>
</dbReference>
<feature type="domain" description="NADP-dependent oxidoreductase" evidence="1">
    <location>
        <begin position="5"/>
        <end position="314"/>
    </location>
</feature>
<evidence type="ECO:0000259" key="1">
    <source>
        <dbReference type="Pfam" id="PF00248"/>
    </source>
</evidence>
<dbReference type="PANTHER" id="PTHR43364:SF6">
    <property type="entry name" value="OXIDOREDUCTASE-RELATED"/>
    <property type="match status" value="1"/>
</dbReference>
<dbReference type="Pfam" id="PF00248">
    <property type="entry name" value="Aldo_ket_red"/>
    <property type="match status" value="1"/>
</dbReference>
<gene>
    <name evidence="2" type="ORF">AERYTH_04270</name>
</gene>
<name>A0A0U4BF36_9ACTN</name>
<sequence length="316" mass="34421">MDVSRLVLGTMYLGTRTDEATSRALLDRFLDAGGRTLDTANCYAFWVDPSGHGGASERVIGGWLAAEPSRRDRVELATKVGVEPLDVPRRDGHPVEGLSAEVVRAGCEASLRRLGIDVIDLYWAHGEDRGTPLEETVEAFGSLVAAGAVRRLGVSNHPTWRVERGRALAEARGLEPWTALQLTTSYVHPRPGAAVEGKDHRFGFVTDETVDYVSEHPDVELWAYSPLVRGAYDRPDRPFPQAYRHLGTERRLAVLDDVAQAHGVARSVVVLAWLLASRPEVRPILGVSSVEQLESALRVADVDLAPDELAALDAPA</sequence>
<dbReference type="PANTHER" id="PTHR43364">
    <property type="entry name" value="NADH-SPECIFIC METHYLGLYOXAL REDUCTASE-RELATED"/>
    <property type="match status" value="1"/>
</dbReference>
<reference evidence="2 3" key="1">
    <citation type="journal article" date="1991" name="Int. J. Syst. Bacteriol.">
        <title>Description of the erythromycin-producing bacterium Arthrobacter sp. strain NRRL B-3381 as Aeromicrobium erythreum gen. nov., sp. nov.</title>
        <authorList>
            <person name="Miller E.S."/>
            <person name="Woese C.R."/>
            <person name="Brenner S."/>
        </authorList>
    </citation>
    <scope>NUCLEOTIDE SEQUENCE [LARGE SCALE GENOMIC DNA]</scope>
    <source>
        <strain evidence="2 3">AR18</strain>
    </source>
</reference>
<evidence type="ECO:0000313" key="2">
    <source>
        <dbReference type="EMBL" id="ALX03969.1"/>
    </source>
</evidence>
<proteinExistence type="predicted"/>